<sequence length="75" mass="8062">MSESPSVDASRCPLCGEANRCAMEVERETGQKQPPCWCMAAEFSFSPELLAKVPQEKRGIACICARCAALAVVQA</sequence>
<proteinExistence type="predicted"/>
<gene>
    <name evidence="1" type="ORF">WKW77_28065</name>
</gene>
<dbReference type="Proteomes" id="UP001365846">
    <property type="component" value="Unassembled WGS sequence"/>
</dbReference>
<dbReference type="InterPro" id="IPR032720">
    <property type="entry name" value="Cys_rich_CWC"/>
</dbReference>
<dbReference type="Pfam" id="PF14375">
    <property type="entry name" value="Cys_rich_CWC"/>
    <property type="match status" value="1"/>
</dbReference>
<comment type="caution">
    <text evidence="1">The sequence shown here is derived from an EMBL/GenBank/DDBJ whole genome shotgun (WGS) entry which is preliminary data.</text>
</comment>
<evidence type="ECO:0000313" key="1">
    <source>
        <dbReference type="EMBL" id="MEJ8814960.1"/>
    </source>
</evidence>
<reference evidence="1 2" key="1">
    <citation type="submission" date="2024-03" db="EMBL/GenBank/DDBJ databases">
        <title>Novel species of the genus Variovorax.</title>
        <authorList>
            <person name="Liu Q."/>
            <person name="Xin Y.-H."/>
        </authorList>
    </citation>
    <scope>NUCLEOTIDE SEQUENCE [LARGE SCALE GENOMIC DNA]</scope>
    <source>
        <strain evidence="1 2">KACC 18899</strain>
    </source>
</reference>
<organism evidence="1 2">
    <name type="scientific">Variovorax ureilyticus</name>
    <dbReference type="NCBI Taxonomy" id="1836198"/>
    <lineage>
        <taxon>Bacteria</taxon>
        <taxon>Pseudomonadati</taxon>
        <taxon>Pseudomonadota</taxon>
        <taxon>Betaproteobacteria</taxon>
        <taxon>Burkholderiales</taxon>
        <taxon>Comamonadaceae</taxon>
        <taxon>Variovorax</taxon>
    </lineage>
</organism>
<evidence type="ECO:0000313" key="2">
    <source>
        <dbReference type="Proteomes" id="UP001365846"/>
    </source>
</evidence>
<keyword evidence="2" id="KW-1185">Reference proteome</keyword>
<dbReference type="RefSeq" id="WP_340360183.1">
    <property type="nucleotide sequence ID" value="NZ_JBBKZU010000016.1"/>
</dbReference>
<accession>A0ABU8VN04</accession>
<dbReference type="EMBL" id="JBBKZU010000016">
    <property type="protein sequence ID" value="MEJ8814960.1"/>
    <property type="molecule type" value="Genomic_DNA"/>
</dbReference>
<protein>
    <submittedName>
        <fullName evidence="1">Cysteine-rich CWC family protein</fullName>
    </submittedName>
</protein>
<name>A0ABU8VN04_9BURK</name>